<keyword evidence="1" id="KW-1185">Reference proteome</keyword>
<sequence>ALLLAWRLLIFKRENESDEVPISLNQKDESLSIKDIDSISIGTNCATTSIAATAMESASSIEALKALLSTDSISDDRLAEHHQHLLTESQFISQCSSPQDSEYFLRYGNNTYNTERYLLAIPELEIELSFLLQNFVFVIAYFASTMSAWKAIVEVFGQLSLNMYGINF</sequence>
<name>A0A1I7W214_LOALO</name>
<dbReference type="AlphaFoldDB" id="A0A1I7W214"/>
<dbReference type="WBParaSite" id="EN70_8731">
    <property type="protein sequence ID" value="EN70_8731"/>
    <property type="gene ID" value="EN70_8731"/>
</dbReference>
<proteinExistence type="predicted"/>
<dbReference type="Proteomes" id="UP000095285">
    <property type="component" value="Unassembled WGS sequence"/>
</dbReference>
<reference evidence="2" key="2">
    <citation type="submission" date="2016-11" db="UniProtKB">
        <authorList>
            <consortium name="WormBaseParasite"/>
        </authorList>
    </citation>
    <scope>IDENTIFICATION</scope>
</reference>
<evidence type="ECO:0000313" key="1">
    <source>
        <dbReference type="Proteomes" id="UP000095285"/>
    </source>
</evidence>
<accession>A0A1I7W214</accession>
<protein>
    <submittedName>
        <fullName evidence="2">Anoctamin</fullName>
    </submittedName>
</protein>
<organism evidence="1 2">
    <name type="scientific">Loa loa</name>
    <name type="common">Eye worm</name>
    <name type="synonym">Filaria loa</name>
    <dbReference type="NCBI Taxonomy" id="7209"/>
    <lineage>
        <taxon>Eukaryota</taxon>
        <taxon>Metazoa</taxon>
        <taxon>Ecdysozoa</taxon>
        <taxon>Nematoda</taxon>
        <taxon>Chromadorea</taxon>
        <taxon>Rhabditida</taxon>
        <taxon>Spirurina</taxon>
        <taxon>Spiruromorpha</taxon>
        <taxon>Filarioidea</taxon>
        <taxon>Onchocercidae</taxon>
        <taxon>Loa</taxon>
    </lineage>
</organism>
<evidence type="ECO:0000313" key="2">
    <source>
        <dbReference type="WBParaSite" id="EN70_8731"/>
    </source>
</evidence>
<reference evidence="1" key="1">
    <citation type="submission" date="2012-04" db="EMBL/GenBank/DDBJ databases">
        <title>The Genome Sequence of Loa loa.</title>
        <authorList>
            <consortium name="The Broad Institute Genome Sequencing Platform"/>
            <consortium name="Broad Institute Genome Sequencing Center for Infectious Disease"/>
            <person name="Nutman T.B."/>
            <person name="Fink D.L."/>
            <person name="Russ C."/>
            <person name="Young S."/>
            <person name="Zeng Q."/>
            <person name="Gargeya S."/>
            <person name="Alvarado L."/>
            <person name="Berlin A."/>
            <person name="Chapman S.B."/>
            <person name="Chen Z."/>
            <person name="Freedman E."/>
            <person name="Gellesch M."/>
            <person name="Goldberg J."/>
            <person name="Griggs A."/>
            <person name="Gujja S."/>
            <person name="Heilman E.R."/>
            <person name="Heiman D."/>
            <person name="Howarth C."/>
            <person name="Mehta T."/>
            <person name="Neiman D."/>
            <person name="Pearson M."/>
            <person name="Roberts A."/>
            <person name="Saif S."/>
            <person name="Shea T."/>
            <person name="Shenoy N."/>
            <person name="Sisk P."/>
            <person name="Stolte C."/>
            <person name="Sykes S."/>
            <person name="White J."/>
            <person name="Yandava C."/>
            <person name="Haas B."/>
            <person name="Henn M.R."/>
            <person name="Nusbaum C."/>
            <person name="Birren B."/>
        </authorList>
    </citation>
    <scope>NUCLEOTIDE SEQUENCE [LARGE SCALE GENOMIC DNA]</scope>
</reference>